<dbReference type="PRINTS" id="PR00313">
    <property type="entry name" value="CABNDNGRPT"/>
</dbReference>
<dbReference type="InterPro" id="IPR050557">
    <property type="entry name" value="RTX_toxin/Mannuronan_C5-epim"/>
</dbReference>
<keyword evidence="5" id="KW-1185">Reference proteome</keyword>
<proteinExistence type="predicted"/>
<reference evidence="4 5" key="1">
    <citation type="submission" date="2019-03" db="EMBL/GenBank/DDBJ databases">
        <title>Genomic Encyclopedia of Archaeal and Bacterial Type Strains, Phase II (KMG-II): from individual species to whole genera.</title>
        <authorList>
            <person name="Goeker M."/>
        </authorList>
    </citation>
    <scope>NUCLEOTIDE SEQUENCE [LARGE SCALE GENOMIC DNA]</scope>
    <source>
        <strain evidence="4 5">DSM 26433</strain>
    </source>
</reference>
<name>A0A4R1NK73_9RHOB</name>
<dbReference type="Gene3D" id="2.150.10.10">
    <property type="entry name" value="Serralysin-like metalloprotease, C-terminal"/>
    <property type="match status" value="4"/>
</dbReference>
<dbReference type="InterPro" id="IPR011049">
    <property type="entry name" value="Serralysin-like_metalloprot_C"/>
</dbReference>
<dbReference type="Pfam" id="PF00353">
    <property type="entry name" value="HemolysinCabind"/>
    <property type="match status" value="7"/>
</dbReference>
<feature type="region of interest" description="Disordered" evidence="3">
    <location>
        <begin position="451"/>
        <end position="474"/>
    </location>
</feature>
<dbReference type="EMBL" id="SMGR01000001">
    <property type="protein sequence ID" value="TCL08021.1"/>
    <property type="molecule type" value="Genomic_DNA"/>
</dbReference>
<comment type="subcellular location">
    <subcellularLocation>
        <location evidence="1">Secreted</location>
    </subcellularLocation>
</comment>
<dbReference type="PROSITE" id="PS00330">
    <property type="entry name" value="HEMOLYSIN_CALCIUM"/>
    <property type="match status" value="5"/>
</dbReference>
<organism evidence="4 5">
    <name type="scientific">Shimia isoporae</name>
    <dbReference type="NCBI Taxonomy" id="647720"/>
    <lineage>
        <taxon>Bacteria</taxon>
        <taxon>Pseudomonadati</taxon>
        <taxon>Pseudomonadota</taxon>
        <taxon>Alphaproteobacteria</taxon>
        <taxon>Rhodobacterales</taxon>
        <taxon>Roseobacteraceae</taxon>
    </lineage>
</organism>
<evidence type="ECO:0000256" key="1">
    <source>
        <dbReference type="ARBA" id="ARBA00004613"/>
    </source>
</evidence>
<sequence length="588" mass="62263">MATYTNIESETLRDYLTTDFADYQQNNTPRVFQTAAGGTNVGFFFGEALDGSMRLYGNDLVVENGELVSGTITSIDFNDRGYVTLDNIYGTSGLGQLTGLSWSALELQSLLDAAAEGEWWVFSDGILDLVDTVHTKTTGWEYFSLADYPDATKFVLGRGDTYCYVSFANEEAHGSMTINGGLGNDTLAFLDLPTDEFGVLGSFTINLEEGTFQTLNGITHHFLNFETVNATQADDTFIGSKDAENYMHGYSGDDTLIGGNLSDTLEGGYGNDSIFAGAGDDIIYGTLDTNLYTAHSDTIDGGDGIDTFSLQYEWLDSLIDLTNSQPTHNGSTHHFTDVENVIASWGDDTIIGSDVANKIEGSGGDDFLFGGIGDDTLLGGFDSDQMYGGADNDRLEGGDGWDLLEGGDGKDVLRGDDGYDTLIGGTGADILHGGNGNDTAFGGQGSDRFWGGNGQDSFAGGNGNDKAFGQNNDDILEGGNGADSLFGGSGFDTLTGGAGDDLLNGGGNGDTFIFKDGHGDDTITDFNEENDLEKVDLSAISDISDINDLLTNHILSSVGGDVVIDTGTGTITLQRVDILKLDADDFIF</sequence>
<dbReference type="Proteomes" id="UP000295673">
    <property type="component" value="Unassembled WGS sequence"/>
</dbReference>
<keyword evidence="2" id="KW-0964">Secreted</keyword>
<evidence type="ECO:0000256" key="3">
    <source>
        <dbReference type="SAM" id="MobiDB-lite"/>
    </source>
</evidence>
<evidence type="ECO:0000313" key="4">
    <source>
        <dbReference type="EMBL" id="TCL08021.1"/>
    </source>
</evidence>
<dbReference type="PANTHER" id="PTHR38340:SF1">
    <property type="entry name" value="S-LAYER PROTEIN"/>
    <property type="match status" value="1"/>
</dbReference>
<dbReference type="InterPro" id="IPR018511">
    <property type="entry name" value="Hemolysin-typ_Ca-bd_CS"/>
</dbReference>
<evidence type="ECO:0000313" key="5">
    <source>
        <dbReference type="Proteomes" id="UP000295673"/>
    </source>
</evidence>
<gene>
    <name evidence="4" type="ORF">BXY66_0052</name>
</gene>
<protein>
    <submittedName>
        <fullName evidence="4">Ca2+-binding RTX toxin-like protein</fullName>
    </submittedName>
</protein>
<dbReference type="GO" id="GO:0005576">
    <property type="term" value="C:extracellular region"/>
    <property type="evidence" value="ECO:0007669"/>
    <property type="project" value="UniProtKB-SubCell"/>
</dbReference>
<dbReference type="OrthoDB" id="9795675at2"/>
<dbReference type="InterPro" id="IPR001343">
    <property type="entry name" value="Hemolysn_Ca-bd"/>
</dbReference>
<evidence type="ECO:0000256" key="2">
    <source>
        <dbReference type="ARBA" id="ARBA00022525"/>
    </source>
</evidence>
<dbReference type="GO" id="GO:0005509">
    <property type="term" value="F:calcium ion binding"/>
    <property type="evidence" value="ECO:0007669"/>
    <property type="project" value="InterPro"/>
</dbReference>
<dbReference type="RefSeq" id="WP_132858188.1">
    <property type="nucleotide sequence ID" value="NZ_SMGR01000001.1"/>
</dbReference>
<dbReference type="SUPFAM" id="SSF51120">
    <property type="entry name" value="beta-Roll"/>
    <property type="match status" value="4"/>
</dbReference>
<dbReference type="AlphaFoldDB" id="A0A4R1NK73"/>
<dbReference type="PANTHER" id="PTHR38340">
    <property type="entry name" value="S-LAYER PROTEIN"/>
    <property type="match status" value="1"/>
</dbReference>
<accession>A0A4R1NK73</accession>
<comment type="caution">
    <text evidence="4">The sequence shown here is derived from an EMBL/GenBank/DDBJ whole genome shotgun (WGS) entry which is preliminary data.</text>
</comment>